<dbReference type="Pfam" id="PF08698">
    <property type="entry name" value="Fcf2"/>
    <property type="match status" value="1"/>
</dbReference>
<comment type="caution">
    <text evidence="5">The sequence shown here is derived from an EMBL/GenBank/DDBJ whole genome shotgun (WGS) entry which is preliminary data.</text>
</comment>
<dbReference type="PANTHER" id="PTHR21686:SF12">
    <property type="entry name" value="DEOXYNUCLEOTIDYLTRANSFERASE TERMINAL-INTERACTING PROTEIN 2"/>
    <property type="match status" value="1"/>
</dbReference>
<feature type="compositionally biased region" description="Polar residues" evidence="3">
    <location>
        <begin position="297"/>
        <end position="306"/>
    </location>
</feature>
<organism evidence="5 6">
    <name type="scientific">Thalassarche chlororhynchos</name>
    <name type="common">Atlantic yellow-nosed albatross</name>
    <name type="synonym">Diomedea chlororhynchos</name>
    <dbReference type="NCBI Taxonomy" id="54017"/>
    <lineage>
        <taxon>Eukaryota</taxon>
        <taxon>Metazoa</taxon>
        <taxon>Chordata</taxon>
        <taxon>Craniata</taxon>
        <taxon>Vertebrata</taxon>
        <taxon>Euteleostomi</taxon>
        <taxon>Archelosauria</taxon>
        <taxon>Archosauria</taxon>
        <taxon>Dinosauria</taxon>
        <taxon>Saurischia</taxon>
        <taxon>Theropoda</taxon>
        <taxon>Coelurosauria</taxon>
        <taxon>Aves</taxon>
        <taxon>Neognathae</taxon>
        <taxon>Neoaves</taxon>
        <taxon>Aequornithes</taxon>
        <taxon>Procellariiformes</taxon>
        <taxon>Diomedeidae</taxon>
        <taxon>Thalassarche</taxon>
    </lineage>
</organism>
<dbReference type="GO" id="GO:0005730">
    <property type="term" value="C:nucleolus"/>
    <property type="evidence" value="ECO:0007669"/>
    <property type="project" value="UniProtKB-SubCell"/>
</dbReference>
<evidence type="ECO:0000313" key="6">
    <source>
        <dbReference type="Proteomes" id="UP000556761"/>
    </source>
</evidence>
<evidence type="ECO:0000259" key="4">
    <source>
        <dbReference type="Pfam" id="PF08698"/>
    </source>
</evidence>
<feature type="compositionally biased region" description="Basic and acidic residues" evidence="3">
    <location>
        <begin position="98"/>
        <end position="107"/>
    </location>
</feature>
<evidence type="ECO:0000313" key="5">
    <source>
        <dbReference type="EMBL" id="NXU31943.1"/>
    </source>
</evidence>
<dbReference type="InterPro" id="IPR014810">
    <property type="entry name" value="Fcf2_C"/>
</dbReference>
<dbReference type="Proteomes" id="UP000556761">
    <property type="component" value="Unassembled WGS sequence"/>
</dbReference>
<protein>
    <submittedName>
        <fullName evidence="5">TDIF2 protein</fullName>
    </submittedName>
</protein>
<dbReference type="EMBL" id="VZTW01056116">
    <property type="protein sequence ID" value="NXU31943.1"/>
    <property type="molecule type" value="Genomic_DNA"/>
</dbReference>
<feature type="region of interest" description="Disordered" evidence="3">
    <location>
        <begin position="176"/>
        <end position="210"/>
    </location>
</feature>
<feature type="compositionally biased region" description="Low complexity" evidence="3">
    <location>
        <begin position="381"/>
        <end position="395"/>
    </location>
</feature>
<evidence type="ECO:0000256" key="1">
    <source>
        <dbReference type="ARBA" id="ARBA00004604"/>
    </source>
</evidence>
<gene>
    <name evidence="5" type="primary">Dnttip2</name>
    <name evidence="5" type="ORF">THACHL_R10556</name>
</gene>
<sequence>EPQADGDVSETESNCSAVSVLQTPLFVRVTRRRQIVVPYQPDSPDKKRHDKTAFLNKLSRILDEDDISEAESCSSAVSGVQMPNVTRTTRSRRSKKKLQPDTVREVQSEDISDAESCCLSSHMEPSITTKRITRSMQMKSQAENTKQTEKGTRIVSDDENLVEDTIKSEPVIISDSRPAAELVSDTEDASSVTEDNKEPNSPKIKCSSKSANTIRSEDVKEEVLNDVTPSSLTKMKLSDTESPGKKAIKNTQSVGVGDSEEECGQIQEEHSKILVREGKLERMDLSLTDCMSPKQFLESQGQITPNESKKIPEWKRADAEADAQQSFTHAGKLRKGEQASAVSSPQKDIAVAQRTDSVGRCRMLEIGVDSGEDQTGEYAESVSHSSERSSSGNDSVALFLSKDESDESENSDVADIDTVEENLCYKEADEKTPSLNRSLKNSSLHAEGLFVIDTEPGMSSSQKYYLDQVDHDSGAESKHEGSEKGEESSDLEEAEEELIDEDEKDEDDDLLKNKIDLLHLSSSIDPGLNIKKLGGLYISFDAKNQKPRLKVIKQLKEKKKDQFLQKSIITPDFEKKECVPPFRESLHQLKKQRRAEREKTTGDGWFGMKAPEITSELKNDLKVLKMRASLDPKHFYKKNDRDGLPKYFQVGTVVDSPIDFYHSRIPKKQRKRTIVEELLADSEFRRYNKKKYQEIMSEKAAFAAGKRNRKKKKFHN</sequence>
<feature type="region of interest" description="Disordered" evidence="3">
    <location>
        <begin position="74"/>
        <end position="109"/>
    </location>
</feature>
<accession>A0A7L3JQ70</accession>
<dbReference type="GO" id="GO:0003723">
    <property type="term" value="F:RNA binding"/>
    <property type="evidence" value="ECO:0007669"/>
    <property type="project" value="TreeGrafter"/>
</dbReference>
<feature type="region of interest" description="Disordered" evidence="3">
    <location>
        <begin position="232"/>
        <end position="269"/>
    </location>
</feature>
<reference evidence="5 6" key="1">
    <citation type="submission" date="2019-09" db="EMBL/GenBank/DDBJ databases">
        <title>Bird 10,000 Genomes (B10K) Project - Family phase.</title>
        <authorList>
            <person name="Zhang G."/>
        </authorList>
    </citation>
    <scope>NUCLEOTIDE SEQUENCE [LARGE SCALE GENOMIC DNA]</scope>
    <source>
        <strain evidence="5">B10K-DU-029-24</strain>
        <tissue evidence="5">Muscle</tissue>
    </source>
</reference>
<keyword evidence="6" id="KW-1185">Reference proteome</keyword>
<dbReference type="PANTHER" id="PTHR21686">
    <property type="entry name" value="DEOXYNUCLEOTIDYLTRANSFERASE TERMINAL-INTERACTING PROTEIN 2"/>
    <property type="match status" value="1"/>
</dbReference>
<proteinExistence type="predicted"/>
<feature type="region of interest" description="Disordered" evidence="3">
    <location>
        <begin position="296"/>
        <end position="354"/>
    </location>
</feature>
<feature type="compositionally biased region" description="Acidic residues" evidence="3">
    <location>
        <begin position="488"/>
        <end position="507"/>
    </location>
</feature>
<dbReference type="GO" id="GO:0006396">
    <property type="term" value="P:RNA processing"/>
    <property type="evidence" value="ECO:0007669"/>
    <property type="project" value="TreeGrafter"/>
</dbReference>
<feature type="compositionally biased region" description="Basic and acidic residues" evidence="3">
    <location>
        <begin position="307"/>
        <end position="319"/>
    </location>
</feature>
<keyword evidence="2" id="KW-0539">Nucleus</keyword>
<feature type="compositionally biased region" description="Acidic residues" evidence="3">
    <location>
        <begin position="404"/>
        <end position="417"/>
    </location>
</feature>
<feature type="region of interest" description="Disordered" evidence="3">
    <location>
        <begin position="471"/>
        <end position="507"/>
    </location>
</feature>
<feature type="non-terminal residue" evidence="5">
    <location>
        <position position="1"/>
    </location>
</feature>
<feature type="compositionally biased region" description="Basic and acidic residues" evidence="3">
    <location>
        <begin position="471"/>
        <end position="487"/>
    </location>
</feature>
<dbReference type="AlphaFoldDB" id="A0A7L3JQ70"/>
<feature type="domain" description="Fcf2 pre-rRNA processing C-terminal" evidence="4">
    <location>
        <begin position="598"/>
        <end position="691"/>
    </location>
</feature>
<dbReference type="OrthoDB" id="427886at2759"/>
<evidence type="ECO:0000256" key="3">
    <source>
        <dbReference type="SAM" id="MobiDB-lite"/>
    </source>
</evidence>
<dbReference type="InterPro" id="IPR039883">
    <property type="entry name" value="Fcf2/DNTTIP2"/>
</dbReference>
<feature type="compositionally biased region" description="Polar residues" evidence="3">
    <location>
        <begin position="74"/>
        <end position="85"/>
    </location>
</feature>
<comment type="subcellular location">
    <subcellularLocation>
        <location evidence="1">Nucleus</location>
        <location evidence="1">Nucleolus</location>
    </subcellularLocation>
</comment>
<name>A0A7L3JQ70_THACH</name>
<evidence type="ECO:0000256" key="2">
    <source>
        <dbReference type="ARBA" id="ARBA00023242"/>
    </source>
</evidence>
<feature type="region of interest" description="Disordered" evidence="3">
    <location>
        <begin position="366"/>
        <end position="417"/>
    </location>
</feature>
<feature type="non-terminal residue" evidence="5">
    <location>
        <position position="716"/>
    </location>
</feature>